<dbReference type="InterPro" id="IPR005583">
    <property type="entry name" value="YaaA"/>
</dbReference>
<accession>A0ABW3TPH2</accession>
<gene>
    <name evidence="1" type="ORF">ACFQ3U_12105</name>
</gene>
<dbReference type="PANTHER" id="PTHR30283">
    <property type="entry name" value="PEROXIDE STRESS RESPONSE PROTEIN YAAA"/>
    <property type="match status" value="1"/>
</dbReference>
<evidence type="ECO:0000313" key="1">
    <source>
        <dbReference type="EMBL" id="MFD1202636.1"/>
    </source>
</evidence>
<keyword evidence="2" id="KW-1185">Reference proteome</keyword>
<dbReference type="PANTHER" id="PTHR30283:SF4">
    <property type="entry name" value="PEROXIDE STRESS RESISTANCE PROTEIN YAAA"/>
    <property type="match status" value="1"/>
</dbReference>
<reference evidence="2" key="1">
    <citation type="journal article" date="2019" name="Int. J. Syst. Evol. Microbiol.">
        <title>The Global Catalogue of Microorganisms (GCM) 10K type strain sequencing project: providing services to taxonomists for standard genome sequencing and annotation.</title>
        <authorList>
            <consortium name="The Broad Institute Genomics Platform"/>
            <consortium name="The Broad Institute Genome Sequencing Center for Infectious Disease"/>
            <person name="Wu L."/>
            <person name="Ma J."/>
        </authorList>
    </citation>
    <scope>NUCLEOTIDE SEQUENCE [LARGE SCALE GENOMIC DNA]</scope>
    <source>
        <strain evidence="2">CCUG 50213</strain>
    </source>
</reference>
<sequence>MQILLPPSETKRLGGRLPLFGEGESGAPAGAVAGAVEPVAGGTPSALSFAGQLGSARAAVREALVAVSSDEALATRALKLGKKNGDERLRNLELETSGVMPAIERYTGVLYDALDAGELSSEARRWVDEHVFVQSALFGLVRASDLIPGYRLSASSRLPGLGTALAKVWSQPHSQLLGGADYVLDLRSKDYAALAPLTALGARATDYLEIVARSDDGEVRALNHFNKAAKGDFVRRIAQAAPAVASRDDLLAWARSAELEMSVADDGATVRLVTVQGVPAGSR</sequence>
<comment type="caution">
    <text evidence="1">The sequence shown here is derived from an EMBL/GenBank/DDBJ whole genome shotgun (WGS) entry which is preliminary data.</text>
</comment>
<dbReference type="Proteomes" id="UP001597181">
    <property type="component" value="Unassembled WGS sequence"/>
</dbReference>
<protein>
    <submittedName>
        <fullName evidence="1">YaaA family protein</fullName>
    </submittedName>
</protein>
<dbReference type="EMBL" id="JBHTLY010000005">
    <property type="protein sequence ID" value="MFD1202636.1"/>
    <property type="molecule type" value="Genomic_DNA"/>
</dbReference>
<proteinExistence type="predicted"/>
<dbReference type="RefSeq" id="WP_343960615.1">
    <property type="nucleotide sequence ID" value="NZ_BAAAKZ010000008.1"/>
</dbReference>
<name>A0ABW3TPH2_9MICO</name>
<organism evidence="1 2">
    <name type="scientific">Leucobacter albus</name>
    <dbReference type="NCBI Taxonomy" id="272210"/>
    <lineage>
        <taxon>Bacteria</taxon>
        <taxon>Bacillati</taxon>
        <taxon>Actinomycetota</taxon>
        <taxon>Actinomycetes</taxon>
        <taxon>Micrococcales</taxon>
        <taxon>Microbacteriaceae</taxon>
        <taxon>Leucobacter</taxon>
    </lineage>
</organism>
<evidence type="ECO:0000313" key="2">
    <source>
        <dbReference type="Proteomes" id="UP001597181"/>
    </source>
</evidence>
<dbReference type="Pfam" id="PF03883">
    <property type="entry name" value="H2O2_YaaD"/>
    <property type="match status" value="1"/>
</dbReference>